<reference evidence="1" key="1">
    <citation type="submission" date="2015-12" db="EMBL/GenBank/DDBJ databases">
        <title>Gene expression during late stages of embryo sac development: a critical building block for successful pollen-pistil interactions.</title>
        <authorList>
            <person name="Liu Y."/>
            <person name="Joly V."/>
            <person name="Sabar M."/>
            <person name="Matton D.P."/>
        </authorList>
    </citation>
    <scope>NUCLEOTIDE SEQUENCE</scope>
</reference>
<name>A0A0V0I9T0_SOLCH</name>
<organism evidence="1">
    <name type="scientific">Solanum chacoense</name>
    <name type="common">Chaco potato</name>
    <dbReference type="NCBI Taxonomy" id="4108"/>
    <lineage>
        <taxon>Eukaryota</taxon>
        <taxon>Viridiplantae</taxon>
        <taxon>Streptophyta</taxon>
        <taxon>Embryophyta</taxon>
        <taxon>Tracheophyta</taxon>
        <taxon>Spermatophyta</taxon>
        <taxon>Magnoliopsida</taxon>
        <taxon>eudicotyledons</taxon>
        <taxon>Gunneridae</taxon>
        <taxon>Pentapetalae</taxon>
        <taxon>asterids</taxon>
        <taxon>lamiids</taxon>
        <taxon>Solanales</taxon>
        <taxon>Solanaceae</taxon>
        <taxon>Solanoideae</taxon>
        <taxon>Solaneae</taxon>
        <taxon>Solanum</taxon>
    </lineage>
</organism>
<proteinExistence type="predicted"/>
<accession>A0A0V0I9T0</accession>
<dbReference type="AlphaFoldDB" id="A0A0V0I9T0"/>
<dbReference type="EMBL" id="GEDG01009304">
    <property type="protein sequence ID" value="JAP29240.1"/>
    <property type="molecule type" value="Transcribed_RNA"/>
</dbReference>
<sequence length="121" mass="14154">MNEFGGEGGEQSPPPSPAGYRVAAAKSLILYWKSNRFWMLLWWQMKLDSRRKKGEPNIRCKLDPKEAHYQVNWEFLDYIMVQMSFGAKQRRWIRVCFSTIGFPVFVKCGPCGSFENLRGLR</sequence>
<protein>
    <submittedName>
        <fullName evidence="1">Putative ovule protein</fullName>
    </submittedName>
</protein>
<evidence type="ECO:0000313" key="1">
    <source>
        <dbReference type="EMBL" id="JAP29240.1"/>
    </source>
</evidence>